<feature type="compositionally biased region" description="Basic and acidic residues" evidence="7">
    <location>
        <begin position="317"/>
        <end position="347"/>
    </location>
</feature>
<evidence type="ECO:0000256" key="4">
    <source>
        <dbReference type="ARBA" id="ARBA00022679"/>
    </source>
</evidence>
<dbReference type="GO" id="GO:0005968">
    <property type="term" value="C:Rab-protein geranylgeranyltransferase complex"/>
    <property type="evidence" value="ECO:0007669"/>
    <property type="project" value="TreeGrafter"/>
</dbReference>
<feature type="compositionally biased region" description="Low complexity" evidence="7">
    <location>
        <begin position="91"/>
        <end position="201"/>
    </location>
</feature>
<dbReference type="OMA" id="RFWASSH"/>
<keyword evidence="4" id="KW-0808">Transferase</keyword>
<dbReference type="InterPro" id="IPR032675">
    <property type="entry name" value="LRR_dom_sf"/>
</dbReference>
<name>V4YS82_TOXGV</name>
<proteinExistence type="inferred from homology"/>
<dbReference type="PANTHER" id="PTHR11129">
    <property type="entry name" value="PROTEIN FARNESYLTRANSFERASE ALPHA SUBUNIT/RAB GERANYLGERANYL TRANSFERASE ALPHA SUBUNIT"/>
    <property type="match status" value="1"/>
</dbReference>
<dbReference type="PANTHER" id="PTHR11129:SF2">
    <property type="entry name" value="GERANYLGERANYL TRANSFERASE TYPE-2 SUBUNIT ALPHA"/>
    <property type="match status" value="1"/>
</dbReference>
<sequence>MHGRLKKAELAVGAEQRAEQRERVKKGVFLFQHLLDQKQRKCFTPENFASTGKLLEVSPEIAVLWAFRRDMLTHFIHLLKSRTPSTLLTSTAFSSSPYSSSASSPGPSSQAASSSPHSSSSASSPGPSPQSASSSPHSSSSASSPGPSSQAASSSPHSSSSASSPGPSSQAAPSSPHSSSSASSPGPSSQAASSASSLSSARVSDERREQVCSENSDPLPRAASSFPSADGEEKLSLFGRDFACGDDQAERRLLREELSVTLHAIGKKSAKSYCVWSHRTWTLGQLLASLLDAKDVSLLSSSPAPSSSSSSPSSLQDGRERQEDERQVTQLDSAREKGREEERRKEEREEEDRDFQEALTLLDEEIQHCNALLLRRGEDGRNFHCWQHRSQVIAWRVAVHAMRGRREEERRERGDAEERGEKEGSHSAQERAEDSAEEGSEEQTVADTLELTKTLIEKDFSNYSAWGQRAQGLATGLLNWDAELDWIWQGLYTEPGDQTLWKVYLSLLERTVSRLPSPSVIAFFPLPPAARGDLDAAGLAFCVCFSVPASVDASQSRCFLHCRGEKDCPNFKGAGKLIRGKWKPLSPLATASTEGLNPTIGTGNRASSTSPVWLFISPDPSAAAVLAAEAEERHGEGGTEAPTKKQRTNERRDSLTFEFLLTFSRFAGAFQAEEQRARDHHLLRLPKHVVAQMQLRNSAPRDSTSDISSARSSRNKVLTDILEYPCRRIRFLVSPSSSSASPSSSACSASCSSSASLAASACSRGSSSWRVISQRVVAPRPPAREAESCGEEEASEEAIRQARVEKELAKIDELLALEPSCKQAIETKWLLLRTFKPSNSLDEQTTLCRAMALADPRHQRLHDARLLQLEVQKKILSAAFFENQGEPRGSESDVSSVTEKTNKLEAEKERNERQTDARERRCCALDLSAMGLERLSYPLLVDVGDKVEELDLSANLFSDRFWASSHIPFLPKLRVLRLRENKKVSLLSPALLAIADLPCVEMVDLSYTSLRSRREEENSATFQLYLQLLSREQEERPFTPEDAQLSESHEKIKADEKSKTEESASLPLRLKNAACVNISATPLAASLCAGEVLWGLFRVERWRDSAGGKDAERTLLRAL</sequence>
<accession>V4YS82</accession>
<dbReference type="EMBL" id="AAYL02000205">
    <property type="protein sequence ID" value="ESS31064.1"/>
    <property type="molecule type" value="Genomic_DNA"/>
</dbReference>
<feature type="compositionally biased region" description="Basic and acidic residues" evidence="7">
    <location>
        <begin position="404"/>
        <end position="434"/>
    </location>
</feature>
<feature type="region of interest" description="Disordered" evidence="7">
    <location>
        <begin position="885"/>
        <end position="915"/>
    </location>
</feature>
<keyword evidence="5" id="KW-0677">Repeat</keyword>
<feature type="region of interest" description="Disordered" evidence="7">
    <location>
        <begin position="1037"/>
        <end position="1060"/>
    </location>
</feature>
<dbReference type="Proteomes" id="UP000002226">
    <property type="component" value="Unassembled WGS sequence"/>
</dbReference>
<feature type="compositionally biased region" description="Basic and acidic residues" evidence="7">
    <location>
        <begin position="1047"/>
        <end position="1060"/>
    </location>
</feature>
<dbReference type="eggNOG" id="ENOG502R03K">
    <property type="taxonomic scope" value="Eukaryota"/>
</dbReference>
<organism evidence="8 9">
    <name type="scientific">Toxoplasma gondii (strain ATCC 50861 / VEG)</name>
    <dbReference type="NCBI Taxonomy" id="432359"/>
    <lineage>
        <taxon>Eukaryota</taxon>
        <taxon>Sar</taxon>
        <taxon>Alveolata</taxon>
        <taxon>Apicomplexa</taxon>
        <taxon>Conoidasida</taxon>
        <taxon>Coccidia</taxon>
        <taxon>Eucoccidiorida</taxon>
        <taxon>Eimeriorina</taxon>
        <taxon>Sarcocystidae</taxon>
        <taxon>Toxoplasma</taxon>
    </lineage>
</organism>
<dbReference type="Pfam" id="PF01239">
    <property type="entry name" value="PPTA"/>
    <property type="match status" value="2"/>
</dbReference>
<feature type="compositionally biased region" description="Basic and acidic residues" evidence="7">
    <location>
        <begin position="900"/>
        <end position="915"/>
    </location>
</feature>
<feature type="region of interest" description="Disordered" evidence="7">
    <location>
        <begin position="404"/>
        <end position="446"/>
    </location>
</feature>
<dbReference type="PaxDb" id="5811-TGME49_014170"/>
<dbReference type="VEuPathDB" id="ToxoDB:TGVEG_214170"/>
<dbReference type="EC" id="2.5.1.60" evidence="2"/>
<dbReference type="OrthoDB" id="1658at2759"/>
<dbReference type="Gene3D" id="3.80.10.10">
    <property type="entry name" value="Ribonuclease Inhibitor"/>
    <property type="match status" value="1"/>
</dbReference>
<feature type="compositionally biased region" description="Low complexity" evidence="7">
    <location>
        <begin position="299"/>
        <end position="315"/>
    </location>
</feature>
<dbReference type="GO" id="GO:0004663">
    <property type="term" value="F:Rab geranylgeranyltransferase activity"/>
    <property type="evidence" value="ECO:0007669"/>
    <property type="project" value="UniProtKB-EC"/>
</dbReference>
<feature type="region of interest" description="Disordered" evidence="7">
    <location>
        <begin position="630"/>
        <end position="650"/>
    </location>
</feature>
<evidence type="ECO:0000256" key="3">
    <source>
        <dbReference type="ARBA" id="ARBA00022602"/>
    </source>
</evidence>
<evidence type="ECO:0000256" key="2">
    <source>
        <dbReference type="ARBA" id="ARBA00012656"/>
    </source>
</evidence>
<protein>
    <recommendedName>
        <fullName evidence="2">protein geranylgeranyltransferase type II</fullName>
        <ecNumber evidence="2">2.5.1.60</ecNumber>
    </recommendedName>
</protein>
<evidence type="ECO:0000256" key="5">
    <source>
        <dbReference type="ARBA" id="ARBA00022737"/>
    </source>
</evidence>
<evidence type="ECO:0000256" key="7">
    <source>
        <dbReference type="SAM" id="MobiDB-lite"/>
    </source>
</evidence>
<dbReference type="InterPro" id="IPR002088">
    <property type="entry name" value="Prenyl_trans_a"/>
</dbReference>
<dbReference type="AlphaFoldDB" id="V4YS82"/>
<gene>
    <name evidence="8" type="ORF">TGVEG_214170</name>
</gene>
<dbReference type="SUPFAM" id="SSF48439">
    <property type="entry name" value="Protein prenylyltransferase"/>
    <property type="match status" value="1"/>
</dbReference>
<keyword evidence="9" id="KW-1185">Reference proteome</keyword>
<evidence type="ECO:0000256" key="1">
    <source>
        <dbReference type="ARBA" id="ARBA00006734"/>
    </source>
</evidence>
<dbReference type="STRING" id="432359.V4YS82"/>
<comment type="caution">
    <text evidence="8">The sequence shown here is derived from an EMBL/GenBank/DDBJ whole genome shotgun (WGS) entry which is preliminary data.</text>
</comment>
<feature type="region of interest" description="Disordered" evidence="7">
    <location>
        <begin position="299"/>
        <end position="355"/>
    </location>
</feature>
<evidence type="ECO:0000313" key="8">
    <source>
        <dbReference type="EMBL" id="ESS31064.1"/>
    </source>
</evidence>
<comment type="catalytic activity">
    <reaction evidence="6">
        <text>geranylgeranyl diphosphate + L-cysteinyl-[protein] = S-geranylgeranyl-L-cysteinyl-[protein] + diphosphate</text>
        <dbReference type="Rhea" id="RHEA:21240"/>
        <dbReference type="Rhea" id="RHEA-COMP:10131"/>
        <dbReference type="Rhea" id="RHEA-COMP:11537"/>
        <dbReference type="ChEBI" id="CHEBI:29950"/>
        <dbReference type="ChEBI" id="CHEBI:33019"/>
        <dbReference type="ChEBI" id="CHEBI:57533"/>
        <dbReference type="ChEBI" id="CHEBI:86021"/>
        <dbReference type="EC" id="2.5.1.60"/>
    </reaction>
</comment>
<dbReference type="SUPFAM" id="SSF52075">
    <property type="entry name" value="Outer arm dynein light chain 1"/>
    <property type="match status" value="1"/>
</dbReference>
<evidence type="ECO:0000313" key="9">
    <source>
        <dbReference type="Proteomes" id="UP000002226"/>
    </source>
</evidence>
<reference evidence="8" key="1">
    <citation type="submission" date="2007-03" db="EMBL/GenBank/DDBJ databases">
        <authorList>
            <person name="Paulsen I."/>
        </authorList>
    </citation>
    <scope>NUCLEOTIDE SEQUENCE</scope>
    <source>
        <strain evidence="8">VEG</strain>
    </source>
</reference>
<comment type="similarity">
    <text evidence="1">Belongs to the protein prenyltransferase subunit alpha family.</text>
</comment>
<keyword evidence="3" id="KW-0637">Prenyltransferase</keyword>
<dbReference type="Gene3D" id="1.25.40.120">
    <property type="entry name" value="Protein prenylyltransferase"/>
    <property type="match status" value="2"/>
</dbReference>
<feature type="region of interest" description="Disordered" evidence="7">
    <location>
        <begin position="91"/>
        <end position="232"/>
    </location>
</feature>
<evidence type="ECO:0000256" key="6">
    <source>
        <dbReference type="ARBA" id="ARBA00047658"/>
    </source>
</evidence>